<sequence length="74" mass="8193">MSVKCTHTPNAHSPEGPMACGRVDRIRVVTYNLQSTVQCELGLSSFKKTISHSTKSIPIKSSRSVQVTRLPWHS</sequence>
<dbReference type="EMBL" id="CM034388">
    <property type="protein sequence ID" value="KAJ0183285.1"/>
    <property type="molecule type" value="Genomic_DNA"/>
</dbReference>
<gene>
    <name evidence="1" type="ORF">K1T71_001261</name>
</gene>
<evidence type="ECO:0000313" key="1">
    <source>
        <dbReference type="EMBL" id="KAJ0183285.1"/>
    </source>
</evidence>
<reference evidence="1 2" key="1">
    <citation type="journal article" date="2021" name="Front. Genet.">
        <title>Chromosome-Level Genome Assembly Reveals Significant Gene Expansion in the Toll and IMD Signaling Pathways of Dendrolimus kikuchii.</title>
        <authorList>
            <person name="Zhou J."/>
            <person name="Wu P."/>
            <person name="Xiong Z."/>
            <person name="Liu N."/>
            <person name="Zhao N."/>
            <person name="Ji M."/>
            <person name="Qiu Y."/>
            <person name="Yang B."/>
        </authorList>
    </citation>
    <scope>NUCLEOTIDE SEQUENCE [LARGE SCALE GENOMIC DNA]</scope>
    <source>
        <strain evidence="1">Ann1</strain>
    </source>
</reference>
<evidence type="ECO:0000313" key="2">
    <source>
        <dbReference type="Proteomes" id="UP000824533"/>
    </source>
</evidence>
<protein>
    <submittedName>
        <fullName evidence="1">Uncharacterized protein</fullName>
    </submittedName>
</protein>
<accession>A0ACC1DH99</accession>
<name>A0ACC1DH99_9NEOP</name>
<proteinExistence type="predicted"/>
<comment type="caution">
    <text evidence="1">The sequence shown here is derived from an EMBL/GenBank/DDBJ whole genome shotgun (WGS) entry which is preliminary data.</text>
</comment>
<dbReference type="Proteomes" id="UP000824533">
    <property type="component" value="Linkage Group LG02"/>
</dbReference>
<keyword evidence="2" id="KW-1185">Reference proteome</keyword>
<organism evidence="1 2">
    <name type="scientific">Dendrolimus kikuchii</name>
    <dbReference type="NCBI Taxonomy" id="765133"/>
    <lineage>
        <taxon>Eukaryota</taxon>
        <taxon>Metazoa</taxon>
        <taxon>Ecdysozoa</taxon>
        <taxon>Arthropoda</taxon>
        <taxon>Hexapoda</taxon>
        <taxon>Insecta</taxon>
        <taxon>Pterygota</taxon>
        <taxon>Neoptera</taxon>
        <taxon>Endopterygota</taxon>
        <taxon>Lepidoptera</taxon>
        <taxon>Glossata</taxon>
        <taxon>Ditrysia</taxon>
        <taxon>Bombycoidea</taxon>
        <taxon>Lasiocampidae</taxon>
        <taxon>Dendrolimus</taxon>
    </lineage>
</organism>